<keyword evidence="2" id="KW-1185">Reference proteome</keyword>
<protein>
    <submittedName>
        <fullName evidence="1">Uncharacterized protein</fullName>
    </submittedName>
</protein>
<proteinExistence type="predicted"/>
<dbReference type="EMBL" id="CAJJDN010000126">
    <property type="protein sequence ID" value="CAD8120543.1"/>
    <property type="molecule type" value="Genomic_DNA"/>
</dbReference>
<organism evidence="1 2">
    <name type="scientific">Paramecium sonneborni</name>
    <dbReference type="NCBI Taxonomy" id="65129"/>
    <lineage>
        <taxon>Eukaryota</taxon>
        <taxon>Sar</taxon>
        <taxon>Alveolata</taxon>
        <taxon>Ciliophora</taxon>
        <taxon>Intramacronucleata</taxon>
        <taxon>Oligohymenophorea</taxon>
        <taxon>Peniculida</taxon>
        <taxon>Parameciidae</taxon>
        <taxon>Paramecium</taxon>
    </lineage>
</organism>
<sequence>MSQLQPNLFIENAIRDCVLVFSWDEVLEMRLLCSKKIYSNIYFRKLSVKRYTHIIEILNSQKKLQDSQLLSLRMEGFLS</sequence>
<name>A0A8S1QZB0_9CILI</name>
<dbReference type="AlphaFoldDB" id="A0A8S1QZB0"/>
<comment type="caution">
    <text evidence="1">The sequence shown here is derived from an EMBL/GenBank/DDBJ whole genome shotgun (WGS) entry which is preliminary data.</text>
</comment>
<evidence type="ECO:0000313" key="1">
    <source>
        <dbReference type="EMBL" id="CAD8120543.1"/>
    </source>
</evidence>
<accession>A0A8S1QZB0</accession>
<dbReference type="Proteomes" id="UP000692954">
    <property type="component" value="Unassembled WGS sequence"/>
</dbReference>
<evidence type="ECO:0000313" key="2">
    <source>
        <dbReference type="Proteomes" id="UP000692954"/>
    </source>
</evidence>
<reference evidence="1" key="1">
    <citation type="submission" date="2021-01" db="EMBL/GenBank/DDBJ databases">
        <authorList>
            <consortium name="Genoscope - CEA"/>
            <person name="William W."/>
        </authorList>
    </citation>
    <scope>NUCLEOTIDE SEQUENCE</scope>
</reference>
<gene>
    <name evidence="1" type="ORF">PSON_ATCC_30995.1.T1260182</name>
</gene>